<proteinExistence type="predicted"/>
<dbReference type="Proteomes" id="UP000076798">
    <property type="component" value="Unassembled WGS sequence"/>
</dbReference>
<gene>
    <name evidence="1" type="ORF">SISSUDRAFT_574564</name>
</gene>
<dbReference type="EMBL" id="KV428375">
    <property type="protein sequence ID" value="KZT32173.1"/>
    <property type="molecule type" value="Genomic_DNA"/>
</dbReference>
<organism evidence="1 2">
    <name type="scientific">Sistotremastrum suecicum HHB10207 ss-3</name>
    <dbReference type="NCBI Taxonomy" id="1314776"/>
    <lineage>
        <taxon>Eukaryota</taxon>
        <taxon>Fungi</taxon>
        <taxon>Dikarya</taxon>
        <taxon>Basidiomycota</taxon>
        <taxon>Agaricomycotina</taxon>
        <taxon>Agaricomycetes</taxon>
        <taxon>Sistotremastrales</taxon>
        <taxon>Sistotremastraceae</taxon>
        <taxon>Sistotremastrum</taxon>
    </lineage>
</organism>
<accession>A0A165XGK4</accession>
<evidence type="ECO:0000313" key="1">
    <source>
        <dbReference type="EMBL" id="KZT32173.1"/>
    </source>
</evidence>
<name>A0A165XGK4_9AGAM</name>
<dbReference type="AlphaFoldDB" id="A0A165XGK4"/>
<protein>
    <submittedName>
        <fullName evidence="1">Uncharacterized protein</fullName>
    </submittedName>
</protein>
<reference evidence="1 2" key="1">
    <citation type="journal article" date="2016" name="Mol. Biol. Evol.">
        <title>Comparative Genomics of Early-Diverging Mushroom-Forming Fungi Provides Insights into the Origins of Lignocellulose Decay Capabilities.</title>
        <authorList>
            <person name="Nagy L.G."/>
            <person name="Riley R."/>
            <person name="Tritt A."/>
            <person name="Adam C."/>
            <person name="Daum C."/>
            <person name="Floudas D."/>
            <person name="Sun H."/>
            <person name="Yadav J.S."/>
            <person name="Pangilinan J."/>
            <person name="Larsson K.H."/>
            <person name="Matsuura K."/>
            <person name="Barry K."/>
            <person name="Labutti K."/>
            <person name="Kuo R."/>
            <person name="Ohm R.A."/>
            <person name="Bhattacharya S.S."/>
            <person name="Shirouzu T."/>
            <person name="Yoshinaga Y."/>
            <person name="Martin F.M."/>
            <person name="Grigoriev I.V."/>
            <person name="Hibbett D.S."/>
        </authorList>
    </citation>
    <scope>NUCLEOTIDE SEQUENCE [LARGE SCALE GENOMIC DNA]</scope>
    <source>
        <strain evidence="1 2">HHB10207 ss-3</strain>
    </source>
</reference>
<sequence>MIGLFLTNSLSIGGTESLGPSAVSEQELRLASGNLLHMNLSSSCPSRKRRKCHIYLNDERHPCQFNPCARHLRSTWMFLTVIDQTFLALMLASWLFDAGSVPFTSMVYCPGDVTLGTALDLLESIFVSPAYESSDRNLAFGKQAPRRLTRAIVKHVVQRSSCFHDRLRLQIDIIGQGMSLRKSRCICSVV</sequence>
<keyword evidence="2" id="KW-1185">Reference proteome</keyword>
<evidence type="ECO:0000313" key="2">
    <source>
        <dbReference type="Proteomes" id="UP000076798"/>
    </source>
</evidence>